<dbReference type="GO" id="GO:0005524">
    <property type="term" value="F:ATP binding"/>
    <property type="evidence" value="ECO:0007669"/>
    <property type="project" value="UniProtKB-KW"/>
</dbReference>
<feature type="region of interest" description="Disordered" evidence="4">
    <location>
        <begin position="406"/>
        <end position="487"/>
    </location>
</feature>
<dbReference type="InterPro" id="IPR003593">
    <property type="entry name" value="AAA+_ATPase"/>
</dbReference>
<dbReference type="SUPFAM" id="SSF52540">
    <property type="entry name" value="P-loop containing nucleoside triphosphate hydrolases"/>
    <property type="match status" value="1"/>
</dbReference>
<evidence type="ECO:0000313" key="7">
    <source>
        <dbReference type="Proteomes" id="UP000807716"/>
    </source>
</evidence>
<dbReference type="Gene3D" id="1.10.8.60">
    <property type="match status" value="1"/>
</dbReference>
<dbReference type="PANTHER" id="PTHR23074">
    <property type="entry name" value="AAA DOMAIN-CONTAINING"/>
    <property type="match status" value="1"/>
</dbReference>
<reference evidence="6" key="1">
    <citation type="journal article" date="2020" name="Fungal Divers.">
        <title>Resolving the Mortierellaceae phylogeny through synthesis of multi-gene phylogenetics and phylogenomics.</title>
        <authorList>
            <person name="Vandepol N."/>
            <person name="Liber J."/>
            <person name="Desiro A."/>
            <person name="Na H."/>
            <person name="Kennedy M."/>
            <person name="Barry K."/>
            <person name="Grigoriev I.V."/>
            <person name="Miller A.N."/>
            <person name="O'Donnell K."/>
            <person name="Stajich J.E."/>
            <person name="Bonito G."/>
        </authorList>
    </citation>
    <scope>NUCLEOTIDE SEQUENCE</scope>
    <source>
        <strain evidence="6">BC1065</strain>
    </source>
</reference>
<evidence type="ECO:0000256" key="2">
    <source>
        <dbReference type="ARBA" id="ARBA00022741"/>
    </source>
</evidence>
<protein>
    <recommendedName>
        <fullName evidence="5">AAA+ ATPase domain-containing protein</fullName>
    </recommendedName>
</protein>
<dbReference type="Gene3D" id="3.40.50.300">
    <property type="entry name" value="P-loop containing nucleotide triphosphate hydrolases"/>
    <property type="match status" value="1"/>
</dbReference>
<feature type="region of interest" description="Disordered" evidence="4">
    <location>
        <begin position="95"/>
        <end position="149"/>
    </location>
</feature>
<dbReference type="Pfam" id="PF17862">
    <property type="entry name" value="AAA_lid_3"/>
    <property type="match status" value="1"/>
</dbReference>
<feature type="compositionally biased region" description="Low complexity" evidence="4">
    <location>
        <begin position="232"/>
        <end position="247"/>
    </location>
</feature>
<evidence type="ECO:0000256" key="1">
    <source>
        <dbReference type="ARBA" id="ARBA00006914"/>
    </source>
</evidence>
<dbReference type="GO" id="GO:0016887">
    <property type="term" value="F:ATP hydrolysis activity"/>
    <property type="evidence" value="ECO:0007669"/>
    <property type="project" value="InterPro"/>
</dbReference>
<comment type="similarity">
    <text evidence="1">Belongs to the AAA ATPase family.</text>
</comment>
<name>A0A9P6PWG0_9FUNG</name>
<dbReference type="InterPro" id="IPR003959">
    <property type="entry name" value="ATPase_AAA_core"/>
</dbReference>
<proteinExistence type="inferred from homology"/>
<evidence type="ECO:0000313" key="6">
    <source>
        <dbReference type="EMBL" id="KAG0255504.1"/>
    </source>
</evidence>
<keyword evidence="3" id="KW-0067">ATP-binding</keyword>
<dbReference type="InterPro" id="IPR041569">
    <property type="entry name" value="AAA_lid_3"/>
</dbReference>
<sequence length="791" mass="86320">MDSRSKFLELYAIKASHPQTTPLAAASQLRAVSILLSTDAHNPHLTPADRRNARALSRVYEARYDDECLWSSRLTRPSSLNIMSTTDANTAATAATTLGDGGRSGASESGTKSTSAKNATTSDQPPAQTRRGISFSSIPLGTEASPPGVMDHVRQRVDKALERKKARKGFEPAVPRMTWKEHRLDVGELLDLKCDLDMDLLPEPEAIEALVERSARLQIAVQEAASKLEPMATSTAATTPTAGLTDTVSSPMDITEDATGPDSVAEDMQQMTNRNGSNTARRATGSDKAITTSSSKPGGRSTHESTENARHHSSNRSSKYGLLAEDDDDWPPRPHDTRPPSTSAFSNGLDGVKNKKRQRADDSDDHRHADEKPCSSFITAKERLAIEEKDGNKKKFDDYTHGGTRSSGLYSGHHLSSSSNNGNGHSNNNNNTFGAVSGILKPKVHGTKRGKFRPPLNRSNSGDQENGSLGRRNGTTGGGNGSGDEVVDERLKNIEPKMIEAIKNEIMESSSNITWDDIAGLEHAKNTIMEAVIWPMLRPQLFGGLRTPPKGLLLFGPPGTGKTMIGKCIASQSNATFFNISSSSLTSKWVGDGEKMVRALFAVARCHQPAVIFIDEIDSLLTQRTDGEFEASRRIKTEFLVQFDGVGTPGEKDRILCIGATNRPQELDEAARRRFVKRLYIPLPDAQGRHSMLQRLLRDQSNDLTEEHIQEIQTLTNGYSGSDINALCREAAFGPIRSIRGDILKVDVNALRPMQLQDFKDALSQVRASVSDRDLDMYMKWEADYGSVAKS</sequence>
<evidence type="ECO:0000256" key="4">
    <source>
        <dbReference type="SAM" id="MobiDB-lite"/>
    </source>
</evidence>
<feature type="region of interest" description="Disordered" evidence="4">
    <location>
        <begin position="229"/>
        <end position="386"/>
    </location>
</feature>
<dbReference type="InterPro" id="IPR050304">
    <property type="entry name" value="MT-severing_AAA_ATPase"/>
</dbReference>
<feature type="compositionally biased region" description="Basic and acidic residues" evidence="4">
    <location>
        <begin position="301"/>
        <end position="310"/>
    </location>
</feature>
<accession>A0A9P6PWG0</accession>
<dbReference type="SMART" id="SM00382">
    <property type="entry name" value="AAA"/>
    <property type="match status" value="1"/>
</dbReference>
<feature type="compositionally biased region" description="Polar residues" evidence="4">
    <location>
        <begin position="269"/>
        <end position="281"/>
    </location>
</feature>
<dbReference type="OrthoDB" id="10251136at2759"/>
<evidence type="ECO:0000256" key="3">
    <source>
        <dbReference type="ARBA" id="ARBA00022840"/>
    </source>
</evidence>
<comment type="caution">
    <text evidence="6">The sequence shown here is derived from an EMBL/GenBank/DDBJ whole genome shotgun (WGS) entry which is preliminary data.</text>
</comment>
<dbReference type="InterPro" id="IPR015415">
    <property type="entry name" value="Spast_Vps4_C"/>
</dbReference>
<gene>
    <name evidence="6" type="ORF">DFQ27_006217</name>
</gene>
<dbReference type="Pfam" id="PF00004">
    <property type="entry name" value="AAA"/>
    <property type="match status" value="1"/>
</dbReference>
<evidence type="ECO:0000259" key="5">
    <source>
        <dbReference type="SMART" id="SM00382"/>
    </source>
</evidence>
<dbReference type="FunFam" id="3.40.50.300:FF:000093">
    <property type="entry name" value="Fidgetin-like 1"/>
    <property type="match status" value="1"/>
</dbReference>
<organism evidence="6 7">
    <name type="scientific">Actinomortierella ambigua</name>
    <dbReference type="NCBI Taxonomy" id="1343610"/>
    <lineage>
        <taxon>Eukaryota</taxon>
        <taxon>Fungi</taxon>
        <taxon>Fungi incertae sedis</taxon>
        <taxon>Mucoromycota</taxon>
        <taxon>Mortierellomycotina</taxon>
        <taxon>Mortierellomycetes</taxon>
        <taxon>Mortierellales</taxon>
        <taxon>Mortierellaceae</taxon>
        <taxon>Actinomortierella</taxon>
    </lineage>
</organism>
<keyword evidence="7" id="KW-1185">Reference proteome</keyword>
<feature type="compositionally biased region" description="Low complexity" evidence="4">
    <location>
        <begin position="406"/>
        <end position="431"/>
    </location>
</feature>
<dbReference type="AlphaFoldDB" id="A0A9P6PWG0"/>
<feature type="compositionally biased region" description="Polar residues" evidence="4">
    <location>
        <begin position="457"/>
        <end position="466"/>
    </location>
</feature>
<feature type="compositionally biased region" description="Basic and acidic residues" evidence="4">
    <location>
        <begin position="359"/>
        <end position="373"/>
    </location>
</feature>
<feature type="domain" description="AAA+ ATPase" evidence="5">
    <location>
        <begin position="548"/>
        <end position="685"/>
    </location>
</feature>
<feature type="compositionally biased region" description="Low complexity" evidence="4">
    <location>
        <begin position="109"/>
        <end position="122"/>
    </location>
</feature>
<dbReference type="InterPro" id="IPR027417">
    <property type="entry name" value="P-loop_NTPase"/>
</dbReference>
<dbReference type="Proteomes" id="UP000807716">
    <property type="component" value="Unassembled WGS sequence"/>
</dbReference>
<dbReference type="FunFam" id="1.10.8.60:FF:000022">
    <property type="entry name" value="Fidgetin like 1"/>
    <property type="match status" value="1"/>
</dbReference>
<keyword evidence="2" id="KW-0547">Nucleotide-binding</keyword>
<feature type="compositionally biased region" description="Basic residues" evidence="4">
    <location>
        <begin position="442"/>
        <end position="452"/>
    </location>
</feature>
<dbReference type="Pfam" id="PF09336">
    <property type="entry name" value="Vps4_C"/>
    <property type="match status" value="1"/>
</dbReference>
<dbReference type="EMBL" id="JAAAJB010000457">
    <property type="protein sequence ID" value="KAG0255504.1"/>
    <property type="molecule type" value="Genomic_DNA"/>
</dbReference>
<dbReference type="PANTHER" id="PTHR23074:SF17">
    <property type="entry name" value="FIDGETIN-LIKE PROTEIN 1"/>
    <property type="match status" value="1"/>
</dbReference>